<dbReference type="RefSeq" id="WP_089913377.1">
    <property type="nucleotide sequence ID" value="NZ_FOBB01000003.1"/>
</dbReference>
<name>A0A1H7VY42_9BACT</name>
<feature type="domain" description="ATPase AAA-type core" evidence="1">
    <location>
        <begin position="51"/>
        <end position="361"/>
    </location>
</feature>
<keyword evidence="3" id="KW-1185">Reference proteome</keyword>
<dbReference type="InterPro" id="IPR003959">
    <property type="entry name" value="ATPase_AAA_core"/>
</dbReference>
<dbReference type="STRING" id="573321.SAMN04488505_103494"/>
<reference evidence="2 3" key="1">
    <citation type="submission" date="2016-10" db="EMBL/GenBank/DDBJ databases">
        <authorList>
            <person name="de Groot N.N."/>
        </authorList>
    </citation>
    <scope>NUCLEOTIDE SEQUENCE [LARGE SCALE GENOMIC DNA]</scope>
    <source>
        <strain evidence="2 3">DSM 21039</strain>
    </source>
</reference>
<proteinExistence type="predicted"/>
<protein>
    <recommendedName>
        <fullName evidence="1">ATPase AAA-type core domain-containing protein</fullName>
    </recommendedName>
</protein>
<dbReference type="SUPFAM" id="SSF52540">
    <property type="entry name" value="P-loop containing nucleoside triphosphate hydrolases"/>
    <property type="match status" value="1"/>
</dbReference>
<evidence type="ECO:0000313" key="2">
    <source>
        <dbReference type="EMBL" id="SEM14262.1"/>
    </source>
</evidence>
<evidence type="ECO:0000259" key="1">
    <source>
        <dbReference type="Pfam" id="PF13304"/>
    </source>
</evidence>
<dbReference type="EMBL" id="FOBB01000003">
    <property type="protein sequence ID" value="SEM14262.1"/>
    <property type="molecule type" value="Genomic_DNA"/>
</dbReference>
<gene>
    <name evidence="2" type="ORF">SAMN04488505_103494</name>
</gene>
<dbReference type="AlphaFoldDB" id="A0A1H7VY42"/>
<sequence length="418" mass="47779">MILDFSIGNYRSFNNIQTLDFRATPLVSESSETDINNIVKIGGQGVLKTIGLYGPNGSGKSNLIEAFRLFATLIRTSLESEGAMDFAAEPFLLSKAISDNAGFFQVQLLFDEKKYRYGFTLNPNTGVLQEWLFGPAEKNETWYFKRTHDKVETNKEWFPEAQRLPLENLRSNALFLSFVSSYNGELCQKIKDYFSTSVFIEDQLLLRNRNRRSFLSNSRRNFAGRPNYLTNDLLATGQNNLVLNWLKGAGLNYAGITLELFHNDLERVWLNKNVYDQDGIKTGELQMDLDESESAGTKKFYAYIGILNLLFNKGGFLISDEIDNNFHPSLLKHFIKSFNDPLFNKAGAQLLFTSHDTNLLNPNILRRDQIYFTEKTTKDETMLYSLADLKGIRNNADFARQYLAGFYGALPILEQFKQ</sequence>
<dbReference type="Gene3D" id="3.40.50.300">
    <property type="entry name" value="P-loop containing nucleotide triphosphate hydrolases"/>
    <property type="match status" value="1"/>
</dbReference>
<organism evidence="2 3">
    <name type="scientific">Chitinophaga rupis</name>
    <dbReference type="NCBI Taxonomy" id="573321"/>
    <lineage>
        <taxon>Bacteria</taxon>
        <taxon>Pseudomonadati</taxon>
        <taxon>Bacteroidota</taxon>
        <taxon>Chitinophagia</taxon>
        <taxon>Chitinophagales</taxon>
        <taxon>Chitinophagaceae</taxon>
        <taxon>Chitinophaga</taxon>
    </lineage>
</organism>
<dbReference type="GO" id="GO:0016887">
    <property type="term" value="F:ATP hydrolysis activity"/>
    <property type="evidence" value="ECO:0007669"/>
    <property type="project" value="InterPro"/>
</dbReference>
<dbReference type="Proteomes" id="UP000198984">
    <property type="component" value="Unassembled WGS sequence"/>
</dbReference>
<accession>A0A1H7VY42</accession>
<dbReference type="InterPro" id="IPR027417">
    <property type="entry name" value="P-loop_NTPase"/>
</dbReference>
<dbReference type="OrthoDB" id="9809324at2"/>
<dbReference type="PANTHER" id="PTHR40396">
    <property type="entry name" value="ATPASE-LIKE PROTEIN"/>
    <property type="match status" value="1"/>
</dbReference>
<dbReference type="Pfam" id="PF13304">
    <property type="entry name" value="AAA_21"/>
    <property type="match status" value="1"/>
</dbReference>
<evidence type="ECO:0000313" key="3">
    <source>
        <dbReference type="Proteomes" id="UP000198984"/>
    </source>
</evidence>
<dbReference type="PANTHER" id="PTHR40396:SF1">
    <property type="entry name" value="ATPASE AAA-TYPE CORE DOMAIN-CONTAINING PROTEIN"/>
    <property type="match status" value="1"/>
</dbReference>
<dbReference type="GO" id="GO:0005524">
    <property type="term" value="F:ATP binding"/>
    <property type="evidence" value="ECO:0007669"/>
    <property type="project" value="InterPro"/>
</dbReference>